<organism evidence="1 2">
    <name type="scientific">Chryseobacterium cheonjiense</name>
    <dbReference type="NCBI Taxonomy" id="2728845"/>
    <lineage>
        <taxon>Bacteria</taxon>
        <taxon>Pseudomonadati</taxon>
        <taxon>Bacteroidota</taxon>
        <taxon>Flavobacteriia</taxon>
        <taxon>Flavobacteriales</taxon>
        <taxon>Weeksellaceae</taxon>
        <taxon>Chryseobacterium group</taxon>
        <taxon>Chryseobacterium</taxon>
    </lineage>
</organism>
<name>A0A7Y0FJJ1_9FLAO</name>
<dbReference type="EMBL" id="JABBGF010000002">
    <property type="protein sequence ID" value="NML58257.1"/>
    <property type="molecule type" value="Genomic_DNA"/>
</dbReference>
<evidence type="ECO:0000313" key="1">
    <source>
        <dbReference type="EMBL" id="NML58257.1"/>
    </source>
</evidence>
<gene>
    <name evidence="1" type="ORF">HHL20_12970</name>
</gene>
<comment type="caution">
    <text evidence="1">The sequence shown here is derived from an EMBL/GenBank/DDBJ whole genome shotgun (WGS) entry which is preliminary data.</text>
</comment>
<dbReference type="AlphaFoldDB" id="A0A7Y0FJJ1"/>
<keyword evidence="2" id="KW-1185">Reference proteome</keyword>
<evidence type="ECO:0000313" key="2">
    <source>
        <dbReference type="Proteomes" id="UP000552615"/>
    </source>
</evidence>
<dbReference type="InterPro" id="IPR021352">
    <property type="entry name" value="DUF2971"/>
</dbReference>
<sequence length="355" mass="43419">MKKIYKYRPLSYFLFKELFYQELYFASYNELNDPLDLFLRIDFSTNDIEAIEYLIYFMVKTQIYKFSENIDIPIVNKQWISLNNNDKEIKEIIKSVKEKLDLFVKKEKNVWCDDIINIFRSILPENLAFDSNIFKEEIDRLTSKFLKSSYVSCFSETCNNFLMWSHYATKHSGICLEFNLNNHGLFPYEKIQNRNMDVEKYKNRISEWDMKSHIYWNKLDKVFYQRDQPFINFYAFAPVFENEYDCDLLELSKSWTHKYAYELQSLFSCKTKSWEYENEWRAIEINFEKEKLPEERIRHYPIEALSAIYFGINTPQEVKNRIYKMMYKKKNEIDFFEAELNGTNVINFKYWEYEE</sequence>
<dbReference type="Proteomes" id="UP000552615">
    <property type="component" value="Unassembled WGS sequence"/>
</dbReference>
<reference evidence="1 2" key="1">
    <citation type="submission" date="2020-04" db="EMBL/GenBank/DDBJ databases">
        <title>Chryseobacterium sp. RJ-7-14 sp. nov., isolated from Jeju soil.</title>
        <authorList>
            <person name="Dahal R.H."/>
            <person name="Chaudhary D.K."/>
        </authorList>
    </citation>
    <scope>NUCLEOTIDE SEQUENCE [LARGE SCALE GENOMIC DNA]</scope>
    <source>
        <strain evidence="1 2">RJ-7-14</strain>
    </source>
</reference>
<dbReference type="Pfam" id="PF11185">
    <property type="entry name" value="DUF2971"/>
    <property type="match status" value="1"/>
</dbReference>
<proteinExistence type="predicted"/>
<dbReference type="RefSeq" id="WP_169231602.1">
    <property type="nucleotide sequence ID" value="NZ_JABBGF010000002.1"/>
</dbReference>
<protein>
    <submittedName>
        <fullName evidence="1">DUF2971 domain-containing protein</fullName>
    </submittedName>
</protein>
<accession>A0A7Y0FJJ1</accession>